<evidence type="ECO:0000313" key="2">
    <source>
        <dbReference type="EMBL" id="BBZ21745.1"/>
    </source>
</evidence>
<dbReference type="KEGG" id="mhib:MHIB_01630"/>
<dbReference type="Pfam" id="PF08808">
    <property type="entry name" value="RES"/>
    <property type="match status" value="1"/>
</dbReference>
<reference evidence="2 3" key="1">
    <citation type="journal article" date="2019" name="Emerg. Microbes Infect.">
        <title>Comprehensive subspecies identification of 175 nontuberculous mycobacteria species based on 7547 genomic profiles.</title>
        <authorList>
            <person name="Matsumoto Y."/>
            <person name="Kinjo T."/>
            <person name="Motooka D."/>
            <person name="Nabeya D."/>
            <person name="Jung N."/>
            <person name="Uechi K."/>
            <person name="Horii T."/>
            <person name="Iida T."/>
            <person name="Fujita J."/>
            <person name="Nakamura S."/>
        </authorList>
    </citation>
    <scope>NUCLEOTIDE SEQUENCE [LARGE SCALE GENOMIC DNA]</scope>
    <source>
        <strain evidence="2 3">JCM 13571</strain>
    </source>
</reference>
<sequence>MPELPAGYRIPLPESRPAGLRRRRITAGTQLWRLDADHPDQWDWTGFAEPRHRFDPPSARFRTRYAATDLLGAFRERYRLTGLLIPGDHAGHHLVRLSANRHLRVLDLRTERNLDALGVDDQISTGQHDAVWTTCQQLADAVRRWWPQPDECPDAIVYRSRTTPETSVNYAFFAGAAFDIEAWPLQQRPDVTADLVLRHGFTVAYY</sequence>
<accession>A0A7I7WY26</accession>
<keyword evidence="3" id="KW-1185">Reference proteome</keyword>
<evidence type="ECO:0000259" key="1">
    <source>
        <dbReference type="Pfam" id="PF08808"/>
    </source>
</evidence>
<dbReference type="OrthoDB" id="4760773at2"/>
<proteinExistence type="predicted"/>
<name>A0A7I7WY26_9MYCO</name>
<organism evidence="2 3">
    <name type="scientific">Mycolicibacter hiberniae</name>
    <dbReference type="NCBI Taxonomy" id="29314"/>
    <lineage>
        <taxon>Bacteria</taxon>
        <taxon>Bacillati</taxon>
        <taxon>Actinomycetota</taxon>
        <taxon>Actinomycetes</taxon>
        <taxon>Mycobacteriales</taxon>
        <taxon>Mycobacteriaceae</taxon>
        <taxon>Mycolicibacter</taxon>
    </lineage>
</organism>
<dbReference type="RefSeq" id="WP_109559740.1">
    <property type="nucleotide sequence ID" value="NZ_AP022609.1"/>
</dbReference>
<gene>
    <name evidence="2" type="ORF">MHIB_01630</name>
</gene>
<dbReference type="AlphaFoldDB" id="A0A7I7WY26"/>
<evidence type="ECO:0000313" key="3">
    <source>
        <dbReference type="Proteomes" id="UP000467260"/>
    </source>
</evidence>
<dbReference type="EMBL" id="AP022609">
    <property type="protein sequence ID" value="BBZ21745.1"/>
    <property type="molecule type" value="Genomic_DNA"/>
</dbReference>
<feature type="domain" description="RES" evidence="1">
    <location>
        <begin position="31"/>
        <end position="186"/>
    </location>
</feature>
<dbReference type="Proteomes" id="UP000467260">
    <property type="component" value="Chromosome"/>
</dbReference>
<dbReference type="InterPro" id="IPR014914">
    <property type="entry name" value="RES_dom"/>
</dbReference>
<protein>
    <recommendedName>
        <fullName evidence="1">RES domain-containing protein</fullName>
    </recommendedName>
</protein>